<dbReference type="HAMAP" id="MF_01080">
    <property type="entry name" value="TruB_bact"/>
    <property type="match status" value="1"/>
</dbReference>
<keyword evidence="3 5" id="KW-0819">tRNA processing</keyword>
<accession>A0A172RYL5</accession>
<dbReference type="PANTHER" id="PTHR13767">
    <property type="entry name" value="TRNA-PSEUDOURIDINE SYNTHASE"/>
    <property type="match status" value="1"/>
</dbReference>
<gene>
    <name evidence="5" type="primary">truB</name>
    <name evidence="8" type="ORF">SAMN02910314_01153</name>
</gene>
<dbReference type="InterPro" id="IPR032819">
    <property type="entry name" value="TruB_C"/>
</dbReference>
<evidence type="ECO:0000259" key="7">
    <source>
        <dbReference type="Pfam" id="PF16198"/>
    </source>
</evidence>
<evidence type="ECO:0000256" key="2">
    <source>
        <dbReference type="ARBA" id="ARBA00005642"/>
    </source>
</evidence>
<evidence type="ECO:0000313" key="8">
    <source>
        <dbReference type="EMBL" id="SEO77224.1"/>
    </source>
</evidence>
<dbReference type="GO" id="GO:0160148">
    <property type="term" value="F:tRNA pseudouridine(55) synthase activity"/>
    <property type="evidence" value="ECO:0007669"/>
    <property type="project" value="UniProtKB-EC"/>
</dbReference>
<feature type="active site" description="Nucleophile" evidence="5">
    <location>
        <position position="46"/>
    </location>
</feature>
<name>A0A172RYL5_9ACTN</name>
<comment type="catalytic activity">
    <reaction evidence="1 5">
        <text>uridine(55) in tRNA = pseudouridine(55) in tRNA</text>
        <dbReference type="Rhea" id="RHEA:42532"/>
        <dbReference type="Rhea" id="RHEA-COMP:10101"/>
        <dbReference type="Rhea" id="RHEA-COMP:10102"/>
        <dbReference type="ChEBI" id="CHEBI:65314"/>
        <dbReference type="ChEBI" id="CHEBI:65315"/>
        <dbReference type="EC" id="5.4.99.25"/>
    </reaction>
</comment>
<dbReference type="NCBIfam" id="TIGR00431">
    <property type="entry name" value="TruB"/>
    <property type="match status" value="1"/>
</dbReference>
<dbReference type="PATRIC" id="fig|79604.3.peg.1245"/>
<dbReference type="PANTHER" id="PTHR13767:SF2">
    <property type="entry name" value="PSEUDOURIDYLATE SYNTHASE TRUB1"/>
    <property type="match status" value="1"/>
</dbReference>
<dbReference type="CDD" id="cd02573">
    <property type="entry name" value="PseudoU_synth_EcTruB"/>
    <property type="match status" value="1"/>
</dbReference>
<dbReference type="STRING" id="79604.AAY81_06155"/>
<dbReference type="GO" id="GO:0003723">
    <property type="term" value="F:RNA binding"/>
    <property type="evidence" value="ECO:0007669"/>
    <property type="project" value="InterPro"/>
</dbReference>
<dbReference type="Proteomes" id="UP000182975">
    <property type="component" value="Unassembled WGS sequence"/>
</dbReference>
<evidence type="ECO:0000259" key="6">
    <source>
        <dbReference type="Pfam" id="PF01509"/>
    </source>
</evidence>
<protein>
    <recommendedName>
        <fullName evidence="5">tRNA pseudouridine synthase B</fullName>
        <ecNumber evidence="5">5.4.99.25</ecNumber>
    </recommendedName>
    <alternativeName>
        <fullName evidence="5">tRNA pseudouridine(55) synthase</fullName>
        <shortName evidence="5">Psi55 synthase</shortName>
    </alternativeName>
    <alternativeName>
        <fullName evidence="5">tRNA pseudouridylate synthase</fullName>
    </alternativeName>
    <alternativeName>
        <fullName evidence="5">tRNA-uridine isomerase</fullName>
    </alternativeName>
</protein>
<feature type="domain" description="Pseudouridine synthase II N-terminal" evidence="6">
    <location>
        <begin position="31"/>
        <end position="185"/>
    </location>
</feature>
<organism evidence="8 9">
    <name type="scientific">Denitrobacterium detoxificans</name>
    <dbReference type="NCBI Taxonomy" id="79604"/>
    <lineage>
        <taxon>Bacteria</taxon>
        <taxon>Bacillati</taxon>
        <taxon>Actinomycetota</taxon>
        <taxon>Coriobacteriia</taxon>
        <taxon>Eggerthellales</taxon>
        <taxon>Eggerthellaceae</taxon>
        <taxon>Denitrobacterium</taxon>
    </lineage>
</organism>
<dbReference type="Gene3D" id="3.30.2350.10">
    <property type="entry name" value="Pseudouridine synthase"/>
    <property type="match status" value="1"/>
</dbReference>
<dbReference type="GO" id="GO:0031119">
    <property type="term" value="P:tRNA pseudouridine synthesis"/>
    <property type="evidence" value="ECO:0007669"/>
    <property type="project" value="UniProtKB-UniRule"/>
</dbReference>
<dbReference type="Pfam" id="PF01509">
    <property type="entry name" value="TruB_N"/>
    <property type="match status" value="1"/>
</dbReference>
<sequence>MAKRSSTGYSFVVGIDKPAGMSSHDVVNRCRRIYGERRIGHTGTLDPAATGALIICVGPATRLDRFLTAHDKTYEFSVVFGTATDTDDAEGQVTKTLAVPSQAYDELHAREVVAGLVGKHKQLPPVYSAIKVNGKKAYEEARRGNIIELQPRDIEIYDAQLIGFELCGDVPVWHVRASVSAGTYIRSIARDLGSSMGTCAHVGFLRRTRTGLLDVESCVSLEALERDPFGSLLDPVKLMERRFVFARGSLQRDVECGRPLPVADLPLFAYDTKVRQQMALCGCTSGVHPADGQLFDGEEVCIVVGDTLKAMYSYDAASDSLKSCCGFAVGVKRGSDI</sequence>
<evidence type="ECO:0000256" key="5">
    <source>
        <dbReference type="HAMAP-Rule" id="MF_01080"/>
    </source>
</evidence>
<dbReference type="OrthoDB" id="9802309at2"/>
<feature type="domain" description="tRNA pseudouridylate synthase B C-terminal" evidence="7">
    <location>
        <begin position="186"/>
        <end position="226"/>
    </location>
</feature>
<dbReference type="InterPro" id="IPR020103">
    <property type="entry name" value="PsdUridine_synth_cat_dom_sf"/>
</dbReference>
<evidence type="ECO:0000256" key="3">
    <source>
        <dbReference type="ARBA" id="ARBA00022694"/>
    </source>
</evidence>
<dbReference type="GO" id="GO:1990481">
    <property type="term" value="P:mRNA pseudouridine synthesis"/>
    <property type="evidence" value="ECO:0007669"/>
    <property type="project" value="TreeGrafter"/>
</dbReference>
<comment type="similarity">
    <text evidence="2 5">Belongs to the pseudouridine synthase TruB family. Type 1 subfamily.</text>
</comment>
<dbReference type="Pfam" id="PF16198">
    <property type="entry name" value="TruB_C_2"/>
    <property type="match status" value="1"/>
</dbReference>
<dbReference type="RefSeq" id="WP_066662714.1">
    <property type="nucleotide sequence ID" value="NZ_CP011402.1"/>
</dbReference>
<dbReference type="KEGG" id="ddt:AAY81_06155"/>
<evidence type="ECO:0000313" key="9">
    <source>
        <dbReference type="Proteomes" id="UP000182975"/>
    </source>
</evidence>
<dbReference type="SUPFAM" id="SSF55120">
    <property type="entry name" value="Pseudouridine synthase"/>
    <property type="match status" value="1"/>
</dbReference>
<dbReference type="EC" id="5.4.99.25" evidence="5"/>
<evidence type="ECO:0000256" key="1">
    <source>
        <dbReference type="ARBA" id="ARBA00000385"/>
    </source>
</evidence>
<keyword evidence="9" id="KW-1185">Reference proteome</keyword>
<evidence type="ECO:0000256" key="4">
    <source>
        <dbReference type="ARBA" id="ARBA00023235"/>
    </source>
</evidence>
<dbReference type="InterPro" id="IPR014780">
    <property type="entry name" value="tRNA_psdUridine_synth_TruB"/>
</dbReference>
<proteinExistence type="inferred from homology"/>
<dbReference type="EMBL" id="FOEC01000006">
    <property type="protein sequence ID" value="SEO77224.1"/>
    <property type="molecule type" value="Genomic_DNA"/>
</dbReference>
<dbReference type="InterPro" id="IPR002501">
    <property type="entry name" value="PsdUridine_synth_N"/>
</dbReference>
<comment type="function">
    <text evidence="5">Responsible for synthesis of pseudouridine from uracil-55 in the psi GC loop of transfer RNAs.</text>
</comment>
<dbReference type="AlphaFoldDB" id="A0A172RYL5"/>
<keyword evidence="4 5" id="KW-0413">Isomerase</keyword>
<reference evidence="9" key="1">
    <citation type="submission" date="2016-10" db="EMBL/GenBank/DDBJ databases">
        <authorList>
            <person name="Varghese N."/>
        </authorList>
    </citation>
    <scope>NUCLEOTIDE SEQUENCE [LARGE SCALE GENOMIC DNA]</scope>
    <source>
        <strain evidence="9">DSM 21843</strain>
    </source>
</reference>